<dbReference type="Gene3D" id="1.10.150.50">
    <property type="entry name" value="Transcription Factor, Ets-1"/>
    <property type="match status" value="1"/>
</dbReference>
<protein>
    <recommendedName>
        <fullName evidence="3">SAM domain-containing protein</fullName>
    </recommendedName>
</protein>
<evidence type="ECO:0000256" key="1">
    <source>
        <dbReference type="SAM" id="Coils"/>
    </source>
</evidence>
<dbReference type="InterPro" id="IPR013761">
    <property type="entry name" value="SAM/pointed_sf"/>
</dbReference>
<feature type="coiled-coil region" evidence="1">
    <location>
        <begin position="431"/>
        <end position="458"/>
    </location>
</feature>
<feature type="compositionally biased region" description="Low complexity" evidence="2">
    <location>
        <begin position="368"/>
        <end position="381"/>
    </location>
</feature>
<dbReference type="PROSITE" id="PS50105">
    <property type="entry name" value="SAM_DOMAIN"/>
    <property type="match status" value="1"/>
</dbReference>
<dbReference type="SUPFAM" id="SSF47769">
    <property type="entry name" value="SAM/Pointed domain"/>
    <property type="match status" value="1"/>
</dbReference>
<gene>
    <name evidence="4" type="ORF">BCR33DRAFT_711291</name>
</gene>
<organism evidence="4 5">
    <name type="scientific">Rhizoclosmatium globosum</name>
    <dbReference type="NCBI Taxonomy" id="329046"/>
    <lineage>
        <taxon>Eukaryota</taxon>
        <taxon>Fungi</taxon>
        <taxon>Fungi incertae sedis</taxon>
        <taxon>Chytridiomycota</taxon>
        <taxon>Chytridiomycota incertae sedis</taxon>
        <taxon>Chytridiomycetes</taxon>
        <taxon>Chytridiales</taxon>
        <taxon>Chytriomycetaceae</taxon>
        <taxon>Rhizoclosmatium</taxon>
    </lineage>
</organism>
<accession>A0A1Y2D0R9</accession>
<dbReference type="AlphaFoldDB" id="A0A1Y2D0R9"/>
<reference evidence="4 5" key="1">
    <citation type="submission" date="2016-07" db="EMBL/GenBank/DDBJ databases">
        <title>Pervasive Adenine N6-methylation of Active Genes in Fungi.</title>
        <authorList>
            <consortium name="DOE Joint Genome Institute"/>
            <person name="Mondo S.J."/>
            <person name="Dannebaum R.O."/>
            <person name="Kuo R.C."/>
            <person name="Labutti K."/>
            <person name="Haridas S."/>
            <person name="Kuo A."/>
            <person name="Salamov A."/>
            <person name="Ahrendt S.R."/>
            <person name="Lipzen A."/>
            <person name="Sullivan W."/>
            <person name="Andreopoulos W.B."/>
            <person name="Clum A."/>
            <person name="Lindquist E."/>
            <person name="Daum C."/>
            <person name="Ramamoorthy G.K."/>
            <person name="Gryganskyi A."/>
            <person name="Culley D."/>
            <person name="Magnuson J.K."/>
            <person name="James T.Y."/>
            <person name="O'Malley M.A."/>
            <person name="Stajich J.E."/>
            <person name="Spatafora J.W."/>
            <person name="Visel A."/>
            <person name="Grigoriev I.V."/>
        </authorList>
    </citation>
    <scope>NUCLEOTIDE SEQUENCE [LARGE SCALE GENOMIC DNA]</scope>
    <source>
        <strain evidence="4 5">JEL800</strain>
    </source>
</reference>
<comment type="caution">
    <text evidence="4">The sequence shown here is derived from an EMBL/GenBank/DDBJ whole genome shotgun (WGS) entry which is preliminary data.</text>
</comment>
<dbReference type="Gene3D" id="2.60.40.640">
    <property type="match status" value="1"/>
</dbReference>
<dbReference type="Pfam" id="PF07647">
    <property type="entry name" value="SAM_2"/>
    <property type="match status" value="1"/>
</dbReference>
<feature type="compositionally biased region" description="Pro residues" evidence="2">
    <location>
        <begin position="358"/>
        <end position="367"/>
    </location>
</feature>
<sequence>MTSIIRVVGRGSSAGPKGSIIVEAGWNTTNSFLEGAVLLKVESKLKSLRIQTELKGTCETRWENANATKLATKYESDTYKVLKHSRVFQHSFDLVFETKEVISPDQSGAPVSFPMKFKIIGNDMPPSFNHPSGSVWYTLKVSASFFEGKSFVKTTVDMEVPVTIIMPEAAKLMLLRSPNPVDQSVVPSSNVCGYSLQMPTTVVKIGETLQINLSINSTPDFGRLKGFSGSLHVAAGFTSSNKEVMYARRQVGEYVEAFPLVKIGGNGGVNPIFRTFELKVDPEGALASFWSQLIAVTNIFLLQIITEDSDTPNVHVEVPITILPQPIDKTAAGESAPATPVVSTVFSTPVVSTPVVSPAPKPLPMQPVQPVQQSPSLVRSPLPSPPPYSTTATTPIQTMAQPVYQVPMPKSNPPTSPALSPKQPIQQLSPFEEQLAELQRLKDEQAKLSILLAEIQKLEMPQSRSLSQYDPSVLRARSVAEDTDSILSQEPTADWTVEMVAEWVKQKGASEEVVQSFKTQEIDGSILVTLTADDLRNELKVTALGLRRKILMAIEKLRG</sequence>
<keyword evidence="5" id="KW-1185">Reference proteome</keyword>
<evidence type="ECO:0000313" key="4">
    <source>
        <dbReference type="EMBL" id="ORY52871.1"/>
    </source>
</evidence>
<dbReference type="OrthoDB" id="73680at2759"/>
<feature type="domain" description="SAM" evidence="3">
    <location>
        <begin position="495"/>
        <end position="559"/>
    </location>
</feature>
<dbReference type="EMBL" id="MCGO01000002">
    <property type="protein sequence ID" value="ORY52871.1"/>
    <property type="molecule type" value="Genomic_DNA"/>
</dbReference>
<dbReference type="Proteomes" id="UP000193642">
    <property type="component" value="Unassembled WGS sequence"/>
</dbReference>
<evidence type="ECO:0000256" key="2">
    <source>
        <dbReference type="SAM" id="MobiDB-lite"/>
    </source>
</evidence>
<dbReference type="Pfam" id="PF00339">
    <property type="entry name" value="Arrestin_N"/>
    <property type="match status" value="1"/>
</dbReference>
<dbReference type="InterPro" id="IPR014752">
    <property type="entry name" value="Arrestin-like_C"/>
</dbReference>
<feature type="region of interest" description="Disordered" evidence="2">
    <location>
        <begin position="358"/>
        <end position="393"/>
    </location>
</feature>
<keyword evidence="1" id="KW-0175">Coiled coil</keyword>
<proteinExistence type="predicted"/>
<evidence type="ECO:0000259" key="3">
    <source>
        <dbReference type="PROSITE" id="PS50105"/>
    </source>
</evidence>
<evidence type="ECO:0000313" key="5">
    <source>
        <dbReference type="Proteomes" id="UP000193642"/>
    </source>
</evidence>
<dbReference type="SMART" id="SM00454">
    <property type="entry name" value="SAM"/>
    <property type="match status" value="1"/>
</dbReference>
<name>A0A1Y2D0R9_9FUNG</name>
<dbReference type="InterPro" id="IPR011021">
    <property type="entry name" value="Arrestin-like_N"/>
</dbReference>
<dbReference type="STRING" id="329046.A0A1Y2D0R9"/>
<dbReference type="InterPro" id="IPR001660">
    <property type="entry name" value="SAM"/>
</dbReference>